<gene>
    <name evidence="1" type="ORF">ABTW24_20715</name>
    <name evidence="2" type="ORF">NCTC11429_02606</name>
</gene>
<dbReference type="GeneID" id="78463311"/>
<evidence type="ECO:0000313" key="4">
    <source>
        <dbReference type="Proteomes" id="UP001566204"/>
    </source>
</evidence>
<accession>A0A4U9V7R4</accession>
<reference evidence="1 4" key="2">
    <citation type="submission" date="2024-06" db="EMBL/GenBank/DDBJ databases">
        <title>Soil Sphingobacterium thalpophilum.</title>
        <authorList>
            <person name="Yang J."/>
            <person name="Li J."/>
        </authorList>
    </citation>
    <scope>NUCLEOTIDE SEQUENCE [LARGE SCALE GENOMIC DNA]</scope>
    <source>
        <strain evidence="1 4">22g91tb</strain>
    </source>
</reference>
<dbReference type="STRING" id="1123265.GCA_000686625_02224"/>
<evidence type="ECO:0000313" key="1">
    <source>
        <dbReference type="EMBL" id="MEZ0454027.1"/>
    </source>
</evidence>
<keyword evidence="4" id="KW-1185">Reference proteome</keyword>
<protein>
    <submittedName>
        <fullName evidence="2">Uncharacterized protein</fullName>
    </submittedName>
</protein>
<dbReference type="AlphaFoldDB" id="A0A4U9V7R4"/>
<dbReference type="RefSeq" id="WP_028072393.1">
    <property type="nucleotide sequence ID" value="NZ_CP141191.1"/>
</dbReference>
<sequence length="98" mass="11154">MEQMKIATEKIVPIDYNAADLPVEIRELRPVVYQEEASYWCLLGPDPQRGIFGNGETVPDALEDWLSMLRKRLTDAGDDDEVANFVRDSLAASNRQVW</sequence>
<dbReference type="EMBL" id="LR590484">
    <property type="protein sequence ID" value="VTR41913.1"/>
    <property type="molecule type" value="Genomic_DNA"/>
</dbReference>
<organism evidence="2 3">
    <name type="scientific">Sphingobacterium thalpophilum</name>
    <dbReference type="NCBI Taxonomy" id="259"/>
    <lineage>
        <taxon>Bacteria</taxon>
        <taxon>Pseudomonadati</taxon>
        <taxon>Bacteroidota</taxon>
        <taxon>Sphingobacteriia</taxon>
        <taxon>Sphingobacteriales</taxon>
        <taxon>Sphingobacteriaceae</taxon>
        <taxon>Sphingobacterium</taxon>
    </lineage>
</organism>
<dbReference type="Proteomes" id="UP001566204">
    <property type="component" value="Unassembled WGS sequence"/>
</dbReference>
<dbReference type="Proteomes" id="UP000308196">
    <property type="component" value="Chromosome"/>
</dbReference>
<evidence type="ECO:0000313" key="2">
    <source>
        <dbReference type="EMBL" id="VTR41913.1"/>
    </source>
</evidence>
<proteinExistence type="predicted"/>
<name>A0A4U9V7R4_9SPHI</name>
<evidence type="ECO:0000313" key="3">
    <source>
        <dbReference type="Proteomes" id="UP000308196"/>
    </source>
</evidence>
<dbReference type="KEGG" id="stha:NCTC11429_02606"/>
<dbReference type="EMBL" id="JBEOQB010000006">
    <property type="protein sequence ID" value="MEZ0454027.1"/>
    <property type="molecule type" value="Genomic_DNA"/>
</dbReference>
<reference evidence="2 3" key="1">
    <citation type="submission" date="2019-05" db="EMBL/GenBank/DDBJ databases">
        <authorList>
            <consortium name="Pathogen Informatics"/>
        </authorList>
    </citation>
    <scope>NUCLEOTIDE SEQUENCE [LARGE SCALE GENOMIC DNA]</scope>
    <source>
        <strain evidence="2 3">NCTC11429</strain>
    </source>
</reference>